<dbReference type="Proteomes" id="UP000253324">
    <property type="component" value="Unassembled WGS sequence"/>
</dbReference>
<gene>
    <name evidence="1" type="ORF">C7476_1442</name>
</gene>
<accession>A0A368YFD8</accession>
<dbReference type="AlphaFoldDB" id="A0A368YFD8"/>
<sequence>MPFCRAKSLLHRIFDDADVPRLFVKCMPIGDASFGFVTEEHEVFLREHTFDDTVIRSASQLLLGPAETELGPGSADFRPLHLENYLYLAYRYSQIHHTSLAAYALAVSDIFHANICPRLTIGRTHSHWANIRPGHELYQTAIGTGCRPFQRHGEPEPQRDAR</sequence>
<dbReference type="EMBL" id="QPJM01000044">
    <property type="protein sequence ID" value="RCW77577.1"/>
    <property type="molecule type" value="Genomic_DNA"/>
</dbReference>
<evidence type="ECO:0000313" key="1">
    <source>
        <dbReference type="EMBL" id="RCW77577.1"/>
    </source>
</evidence>
<protein>
    <submittedName>
        <fullName evidence="1">Uncharacterized protein</fullName>
    </submittedName>
</protein>
<reference evidence="1 2" key="1">
    <citation type="submission" date="2018-07" db="EMBL/GenBank/DDBJ databases">
        <title>Genomic Encyclopedia of Type Strains, Phase III (KMG-III): the genomes of soil and plant-associated and newly described type strains.</title>
        <authorList>
            <person name="Whitman W."/>
        </authorList>
    </citation>
    <scope>NUCLEOTIDE SEQUENCE [LARGE SCALE GENOMIC DNA]</scope>
    <source>
        <strain evidence="1 2">31-25a</strain>
    </source>
</reference>
<keyword evidence="2" id="KW-1185">Reference proteome</keyword>
<proteinExistence type="predicted"/>
<organism evidence="1 2">
    <name type="scientific">Phyllobacterium bourgognense</name>
    <dbReference type="NCBI Taxonomy" id="314236"/>
    <lineage>
        <taxon>Bacteria</taxon>
        <taxon>Pseudomonadati</taxon>
        <taxon>Pseudomonadota</taxon>
        <taxon>Alphaproteobacteria</taxon>
        <taxon>Hyphomicrobiales</taxon>
        <taxon>Phyllobacteriaceae</taxon>
        <taxon>Phyllobacterium</taxon>
    </lineage>
</organism>
<comment type="caution">
    <text evidence="1">The sequence shown here is derived from an EMBL/GenBank/DDBJ whole genome shotgun (WGS) entry which is preliminary data.</text>
</comment>
<name>A0A368YFD8_9HYPH</name>
<evidence type="ECO:0000313" key="2">
    <source>
        <dbReference type="Proteomes" id="UP000253324"/>
    </source>
</evidence>